<keyword evidence="13" id="KW-1185">Reference proteome</keyword>
<dbReference type="Gene3D" id="3.30.40.10">
    <property type="entry name" value="Zinc/RING finger domain, C3HC4 (zinc finger)"/>
    <property type="match status" value="1"/>
</dbReference>
<dbReference type="InterPro" id="IPR031127">
    <property type="entry name" value="E3_UB_ligase_RBR"/>
</dbReference>
<dbReference type="InterPro" id="IPR013083">
    <property type="entry name" value="Znf_RING/FYVE/PHD"/>
</dbReference>
<comment type="caution">
    <text evidence="12">The sequence shown here is derived from an EMBL/GenBank/DDBJ whole genome shotgun (WGS) entry which is preliminary data.</text>
</comment>
<dbReference type="EC" id="2.3.2.31" evidence="12"/>
<dbReference type="PROSITE" id="PS00518">
    <property type="entry name" value="ZF_RING_1"/>
    <property type="match status" value="1"/>
</dbReference>
<dbReference type="FunFam" id="3.30.40.10:FF:000230">
    <property type="entry name" value="RBR-type E3 ubiquitin transferase"/>
    <property type="match status" value="1"/>
</dbReference>
<dbReference type="SUPFAM" id="SSF57850">
    <property type="entry name" value="RING/U-box"/>
    <property type="match status" value="1"/>
</dbReference>
<organism evidence="12 13">
    <name type="scientific">Salvia divinorum</name>
    <name type="common">Maria pastora</name>
    <name type="synonym">Diviner's sage</name>
    <dbReference type="NCBI Taxonomy" id="28513"/>
    <lineage>
        <taxon>Eukaryota</taxon>
        <taxon>Viridiplantae</taxon>
        <taxon>Streptophyta</taxon>
        <taxon>Embryophyta</taxon>
        <taxon>Tracheophyta</taxon>
        <taxon>Spermatophyta</taxon>
        <taxon>Magnoliopsida</taxon>
        <taxon>eudicotyledons</taxon>
        <taxon>Gunneridae</taxon>
        <taxon>Pentapetalae</taxon>
        <taxon>asterids</taxon>
        <taxon>lamiids</taxon>
        <taxon>Lamiales</taxon>
        <taxon>Lamiaceae</taxon>
        <taxon>Nepetoideae</taxon>
        <taxon>Mentheae</taxon>
        <taxon>Salviinae</taxon>
        <taxon>Salvia</taxon>
        <taxon>Salvia subgen. Calosphace</taxon>
    </lineage>
</organism>
<comment type="similarity">
    <text evidence="2">Belongs to the RBR family. Ariadne subfamily.</text>
</comment>
<feature type="domain" description="RING-type" evidence="10">
    <location>
        <begin position="52"/>
        <end position="96"/>
    </location>
</feature>
<dbReference type="PROSITE" id="PS50089">
    <property type="entry name" value="ZF_RING_2"/>
    <property type="match status" value="1"/>
</dbReference>
<evidence type="ECO:0000256" key="8">
    <source>
        <dbReference type="ARBA" id="ARBA00022833"/>
    </source>
</evidence>
<reference evidence="12 13" key="1">
    <citation type="submission" date="2024-06" db="EMBL/GenBank/DDBJ databases">
        <title>A chromosome level genome sequence of Diviner's sage (Salvia divinorum).</title>
        <authorList>
            <person name="Ford S.A."/>
            <person name="Ro D.-K."/>
            <person name="Ness R.W."/>
            <person name="Phillips M.A."/>
        </authorList>
    </citation>
    <scope>NUCLEOTIDE SEQUENCE [LARGE SCALE GENOMIC DNA]</scope>
    <source>
        <strain evidence="12">SAF-2024a</strain>
        <tissue evidence="12">Leaf</tissue>
    </source>
</reference>
<dbReference type="InterPro" id="IPR017907">
    <property type="entry name" value="Znf_RING_CS"/>
</dbReference>
<gene>
    <name evidence="12" type="ORF">AAHA92_06249</name>
</gene>
<keyword evidence="8" id="KW-0862">Zinc</keyword>
<feature type="domain" description="RING-type" evidence="11">
    <location>
        <begin position="48"/>
        <end position="227"/>
    </location>
</feature>
<keyword evidence="4" id="KW-0479">Metal-binding</keyword>
<evidence type="ECO:0000256" key="3">
    <source>
        <dbReference type="ARBA" id="ARBA00022679"/>
    </source>
</evidence>
<keyword evidence="5" id="KW-0677">Repeat</keyword>
<dbReference type="InterPro" id="IPR001841">
    <property type="entry name" value="Znf_RING"/>
</dbReference>
<keyword evidence="6 9" id="KW-0863">Zinc-finger</keyword>
<accession>A0ABD1I538</accession>
<protein>
    <submittedName>
        <fullName evidence="12">RBR-type E3 ubiquitin transferase</fullName>
        <ecNumber evidence="12">2.3.2.31</ecNumber>
    </submittedName>
</protein>
<dbReference type="GO" id="GO:0061630">
    <property type="term" value="F:ubiquitin protein ligase activity"/>
    <property type="evidence" value="ECO:0007669"/>
    <property type="project" value="UniProtKB-EC"/>
</dbReference>
<proteinExistence type="inferred from homology"/>
<dbReference type="EMBL" id="JBEAFC010000003">
    <property type="protein sequence ID" value="KAL1563826.1"/>
    <property type="molecule type" value="Genomic_DNA"/>
</dbReference>
<sequence>MMSSIMSAFDEALSLTDHYSYADEAIQIQQALHASLSLPQNRPSSSSQTISCEICTEEKQPSGMLDCRHSFCAACISMHVQYKLRDNIITISCPAHGCGSAIQPHALRLYLAPEVLDRWEEAVAESAIHASQKVRCPFVGCSEILVNEGGNEVAECECPWCHRLFCARISGRSALVVRCLWTRRKDVFTLHEGVNLSSAMYVERTGTMHTGTLARNSVKHFFVWLIE</sequence>
<keyword evidence="7" id="KW-0833">Ubl conjugation pathway</keyword>
<evidence type="ECO:0000256" key="4">
    <source>
        <dbReference type="ARBA" id="ARBA00022723"/>
    </source>
</evidence>
<dbReference type="PANTHER" id="PTHR11685">
    <property type="entry name" value="RBR FAMILY RING FINGER AND IBR DOMAIN-CONTAINING"/>
    <property type="match status" value="1"/>
</dbReference>
<evidence type="ECO:0000256" key="6">
    <source>
        <dbReference type="ARBA" id="ARBA00022771"/>
    </source>
</evidence>
<evidence type="ECO:0000256" key="9">
    <source>
        <dbReference type="PROSITE-ProRule" id="PRU00175"/>
    </source>
</evidence>
<dbReference type="Proteomes" id="UP001567538">
    <property type="component" value="Unassembled WGS sequence"/>
</dbReference>
<evidence type="ECO:0000313" key="12">
    <source>
        <dbReference type="EMBL" id="KAL1563826.1"/>
    </source>
</evidence>
<evidence type="ECO:0000259" key="10">
    <source>
        <dbReference type="PROSITE" id="PS50089"/>
    </source>
</evidence>
<evidence type="ECO:0000259" key="11">
    <source>
        <dbReference type="PROSITE" id="PS51873"/>
    </source>
</evidence>
<dbReference type="PROSITE" id="PS51873">
    <property type="entry name" value="TRIAD"/>
    <property type="match status" value="1"/>
</dbReference>
<evidence type="ECO:0000256" key="2">
    <source>
        <dbReference type="ARBA" id="ARBA00005884"/>
    </source>
</evidence>
<comment type="function">
    <text evidence="1">Might act as an E3 ubiquitin-protein ligase, or as part of E3 complex, which accepts ubiquitin from specific E2 ubiquitin-conjugating enzymes and then transfers it to substrates.</text>
</comment>
<evidence type="ECO:0000256" key="1">
    <source>
        <dbReference type="ARBA" id="ARBA00003976"/>
    </source>
</evidence>
<evidence type="ECO:0000313" key="13">
    <source>
        <dbReference type="Proteomes" id="UP001567538"/>
    </source>
</evidence>
<dbReference type="InterPro" id="IPR044066">
    <property type="entry name" value="TRIAD_supradom"/>
</dbReference>
<keyword evidence="3 12" id="KW-0808">Transferase</keyword>
<dbReference type="Pfam" id="PF00097">
    <property type="entry name" value="zf-C3HC4"/>
    <property type="match status" value="1"/>
</dbReference>
<dbReference type="GO" id="GO:0008270">
    <property type="term" value="F:zinc ion binding"/>
    <property type="evidence" value="ECO:0007669"/>
    <property type="project" value="UniProtKB-KW"/>
</dbReference>
<evidence type="ECO:0000256" key="5">
    <source>
        <dbReference type="ARBA" id="ARBA00022737"/>
    </source>
</evidence>
<keyword evidence="12" id="KW-0012">Acyltransferase</keyword>
<evidence type="ECO:0000256" key="7">
    <source>
        <dbReference type="ARBA" id="ARBA00022786"/>
    </source>
</evidence>
<name>A0ABD1I538_SALDI</name>
<dbReference type="InterPro" id="IPR018957">
    <property type="entry name" value="Znf_C3HC4_RING-type"/>
</dbReference>
<dbReference type="AlphaFoldDB" id="A0ABD1I538"/>